<dbReference type="RefSeq" id="WP_184199354.1">
    <property type="nucleotide sequence ID" value="NZ_JACHGW010000003.1"/>
</dbReference>
<dbReference type="EMBL" id="JACHGW010000003">
    <property type="protein sequence ID" value="MBB6051746.1"/>
    <property type="molecule type" value="Genomic_DNA"/>
</dbReference>
<keyword evidence="17" id="KW-1185">Reference proteome</keyword>
<dbReference type="UniPathway" id="UPA00075">
    <property type="reaction ID" value="UER00336"/>
</dbReference>
<evidence type="ECO:0000256" key="9">
    <source>
        <dbReference type="ARBA" id="ARBA00025012"/>
    </source>
</evidence>
<evidence type="ECO:0000256" key="4">
    <source>
        <dbReference type="ARBA" id="ARBA00012339"/>
    </source>
</evidence>
<dbReference type="Gene3D" id="1.10.275.10">
    <property type="entry name" value="Fumarase/aspartase (N-terminal domain)"/>
    <property type="match status" value="1"/>
</dbReference>
<comment type="pathway">
    <text evidence="2 13">Purine metabolism; AMP biosynthesis via de novo pathway; AMP from IMP: step 2/2.</text>
</comment>
<comment type="caution">
    <text evidence="16">The sequence shown here is derived from an EMBL/GenBank/DDBJ whole genome shotgun (WGS) entry which is preliminary data.</text>
</comment>
<evidence type="ECO:0000313" key="17">
    <source>
        <dbReference type="Proteomes" id="UP000520814"/>
    </source>
</evidence>
<dbReference type="InterPro" id="IPR047136">
    <property type="entry name" value="PurB_bact"/>
</dbReference>
<dbReference type="UniPathway" id="UPA00074">
    <property type="reaction ID" value="UER00132"/>
</dbReference>
<evidence type="ECO:0000259" key="15">
    <source>
        <dbReference type="Pfam" id="PF08328"/>
    </source>
</evidence>
<dbReference type="InterPro" id="IPR020557">
    <property type="entry name" value="Fumarate_lyase_CS"/>
</dbReference>
<accession>A0A7W9SRZ9</accession>
<evidence type="ECO:0000313" key="16">
    <source>
        <dbReference type="EMBL" id="MBB6051746.1"/>
    </source>
</evidence>
<dbReference type="AlphaFoldDB" id="A0A7W9SRZ9"/>
<gene>
    <name evidence="16" type="ORF">HNQ39_003556</name>
</gene>
<dbReference type="InterPro" id="IPR013539">
    <property type="entry name" value="PurB_C"/>
</dbReference>
<feature type="domain" description="Fumarate lyase N-terminal" evidence="14">
    <location>
        <begin position="11"/>
        <end position="306"/>
    </location>
</feature>
<comment type="catalytic activity">
    <reaction evidence="8">
        <text>(2S)-2-[5-amino-1-(5-phospho-beta-D-ribosyl)imidazole-4-carboxamido]succinate = 5-amino-1-(5-phospho-beta-D-ribosyl)imidazole-4-carboxamide + fumarate</text>
        <dbReference type="Rhea" id="RHEA:23920"/>
        <dbReference type="ChEBI" id="CHEBI:29806"/>
        <dbReference type="ChEBI" id="CHEBI:58443"/>
        <dbReference type="ChEBI" id="CHEBI:58475"/>
        <dbReference type="EC" id="4.3.2.2"/>
    </reaction>
    <physiologicalReaction direction="left-to-right" evidence="8">
        <dbReference type="Rhea" id="RHEA:23921"/>
    </physiologicalReaction>
</comment>
<name>A0A7W9SRZ9_ARMRO</name>
<dbReference type="CDD" id="cd01598">
    <property type="entry name" value="PurB"/>
    <property type="match status" value="1"/>
</dbReference>
<dbReference type="NCBIfam" id="TIGR00928">
    <property type="entry name" value="purB"/>
    <property type="match status" value="1"/>
</dbReference>
<dbReference type="InterPro" id="IPR000362">
    <property type="entry name" value="Fumarate_lyase_fam"/>
</dbReference>
<dbReference type="FunFam" id="1.20.200.10:FF:000004">
    <property type="entry name" value="Adenylosuccinate lyase"/>
    <property type="match status" value="1"/>
</dbReference>
<dbReference type="GO" id="GO:0006189">
    <property type="term" value="P:'de novo' IMP biosynthetic process"/>
    <property type="evidence" value="ECO:0007669"/>
    <property type="project" value="UniProtKB-UniPathway"/>
</dbReference>
<dbReference type="PANTHER" id="PTHR43411:SF1">
    <property type="entry name" value="ADENYLOSUCCINATE LYASE"/>
    <property type="match status" value="1"/>
</dbReference>
<keyword evidence="7 13" id="KW-0456">Lyase</keyword>
<dbReference type="InterPro" id="IPR008948">
    <property type="entry name" value="L-Aspartase-like"/>
</dbReference>
<dbReference type="GO" id="GO:0044208">
    <property type="term" value="P:'de novo' AMP biosynthetic process"/>
    <property type="evidence" value="ECO:0007669"/>
    <property type="project" value="UniProtKB-UniPathway"/>
</dbReference>
<dbReference type="PRINTS" id="PR00149">
    <property type="entry name" value="FUMRATELYASE"/>
</dbReference>
<evidence type="ECO:0000256" key="10">
    <source>
        <dbReference type="ARBA" id="ARBA00030717"/>
    </source>
</evidence>
<comment type="pathway">
    <text evidence="1 13">Purine metabolism; IMP biosynthesis via de novo pathway; 5-amino-1-(5-phospho-D-ribosyl)imidazole-4-carboxamide from 5-amino-1-(5-phospho-D-ribosyl)imidazole-4-carboxylate: step 2/2.</text>
</comment>
<dbReference type="InterPro" id="IPR022761">
    <property type="entry name" value="Fumarate_lyase_N"/>
</dbReference>
<proteinExistence type="inferred from homology"/>
<comment type="function">
    <text evidence="9">Catalyzes two reactions in de novo purine nucleotide biosynthesis. Catalyzes the breakdown of 5-aminoimidazole- (N-succinylocarboxamide) ribotide (SAICAR or 2-[5-amino-1-(5-phospho-beta-D-ribosyl)imidazole-4-carboxamido]succinate) to 5-aminoimidazole-4-carboxamide ribotide (AICAR or 5-amino-1-(5-phospho-beta-D-ribosyl)imidazole-4-carboxamide) and fumarate, and of adenylosuccinate (ADS or N(6)-(1,2-dicarboxyethyl)-AMP) to adenosine monophosphate (AMP) and fumarate.</text>
</comment>
<dbReference type="NCBIfam" id="NF006764">
    <property type="entry name" value="PRK09285.1"/>
    <property type="match status" value="1"/>
</dbReference>
<comment type="catalytic activity">
    <reaction evidence="11">
        <text>N(6)-(1,2-dicarboxyethyl)-AMP = fumarate + AMP</text>
        <dbReference type="Rhea" id="RHEA:16853"/>
        <dbReference type="ChEBI" id="CHEBI:29806"/>
        <dbReference type="ChEBI" id="CHEBI:57567"/>
        <dbReference type="ChEBI" id="CHEBI:456215"/>
        <dbReference type="EC" id="4.3.2.2"/>
    </reaction>
    <physiologicalReaction direction="left-to-right" evidence="11">
        <dbReference type="Rhea" id="RHEA:16854"/>
    </physiologicalReaction>
</comment>
<evidence type="ECO:0000256" key="12">
    <source>
        <dbReference type="NCBIfam" id="TIGR00928"/>
    </source>
</evidence>
<evidence type="ECO:0000256" key="6">
    <source>
        <dbReference type="ARBA" id="ARBA00022755"/>
    </source>
</evidence>
<evidence type="ECO:0000256" key="7">
    <source>
        <dbReference type="ARBA" id="ARBA00023239"/>
    </source>
</evidence>
<dbReference type="InterPro" id="IPR004769">
    <property type="entry name" value="Pur_lyase"/>
</dbReference>
<dbReference type="Pfam" id="PF08328">
    <property type="entry name" value="ASL_C"/>
    <property type="match status" value="1"/>
</dbReference>
<evidence type="ECO:0000256" key="5">
    <source>
        <dbReference type="ARBA" id="ARBA00017058"/>
    </source>
</evidence>
<dbReference type="SUPFAM" id="SSF48557">
    <property type="entry name" value="L-aspartase-like"/>
    <property type="match status" value="1"/>
</dbReference>
<dbReference type="GO" id="GO:0004018">
    <property type="term" value="F:N6-(1,2-dicarboxyethyl)AMP AMP-lyase (fumarate-forming) activity"/>
    <property type="evidence" value="ECO:0007669"/>
    <property type="project" value="UniProtKB-UniRule"/>
</dbReference>
<comment type="similarity">
    <text evidence="3 13">Belongs to the lyase 1 family. Adenylosuccinate lyase subfamily.</text>
</comment>
<sequence length="453" mass="50275">MSLTAISPLDGRYAAQTQPLADFASEFALIKYRVTVEIRWLMQLSQEPEIAEVRAFTPAEVALLEGVIAGFSLDDATLVKDIERTTNHDVKAVEYFLKERLGETSLSDVLEWVHFACTSEDINNLSHALMLKNALEQVLLPRIHELIEAVAEMARPYVATPLLSRTHGQPASPSTLGKELAVFVHRWRRQVRFLKQQEYLGKLNGAVGCFNAHVSAFPEINWPVLAQRFVESLGLTYNPLTTQIESHDYMAELFHSLSRFNTILLDFDRDIWTYISLGVFRQRAVKGEVGSSTMPHKVNPIDFENSEANVGIANALFEHLAGKLAVSRLQRDLSDSSAIRSMGVGLAHTLIAVTAALRGLRKLSVDEARLAADLDANWEVLAEPIQTVMRKAGLPNPYERLKELTRGARITPEGLKEFVAGLELPEEDKARLAALTPGGYIGVAEQLAREVLG</sequence>
<evidence type="ECO:0000256" key="3">
    <source>
        <dbReference type="ARBA" id="ARBA00008273"/>
    </source>
</evidence>
<dbReference type="Pfam" id="PF00206">
    <property type="entry name" value="Lyase_1"/>
    <property type="match status" value="1"/>
</dbReference>
<protein>
    <recommendedName>
        <fullName evidence="5 12">Adenylosuccinate lyase</fullName>
        <shortName evidence="13">ASL</shortName>
        <ecNumber evidence="4 12">4.3.2.2</ecNumber>
    </recommendedName>
    <alternativeName>
        <fullName evidence="10 13">Adenylosuccinase</fullName>
    </alternativeName>
</protein>
<dbReference type="EC" id="4.3.2.2" evidence="4 12"/>
<evidence type="ECO:0000256" key="8">
    <source>
        <dbReference type="ARBA" id="ARBA00024477"/>
    </source>
</evidence>
<dbReference type="Gene3D" id="1.10.40.30">
    <property type="entry name" value="Fumarase/aspartase (C-terminal domain)"/>
    <property type="match status" value="1"/>
</dbReference>
<organism evidence="16 17">
    <name type="scientific">Armatimonas rosea</name>
    <dbReference type="NCBI Taxonomy" id="685828"/>
    <lineage>
        <taxon>Bacteria</taxon>
        <taxon>Bacillati</taxon>
        <taxon>Armatimonadota</taxon>
        <taxon>Armatimonadia</taxon>
        <taxon>Armatimonadales</taxon>
        <taxon>Armatimonadaceae</taxon>
        <taxon>Armatimonas</taxon>
    </lineage>
</organism>
<dbReference type="PANTHER" id="PTHR43411">
    <property type="entry name" value="ADENYLOSUCCINATE LYASE"/>
    <property type="match status" value="1"/>
</dbReference>
<evidence type="ECO:0000256" key="13">
    <source>
        <dbReference type="RuleBase" id="RU361172"/>
    </source>
</evidence>
<dbReference type="Gene3D" id="1.20.200.10">
    <property type="entry name" value="Fumarase/aspartase (Central domain)"/>
    <property type="match status" value="1"/>
</dbReference>
<dbReference type="Proteomes" id="UP000520814">
    <property type="component" value="Unassembled WGS sequence"/>
</dbReference>
<dbReference type="InterPro" id="IPR024083">
    <property type="entry name" value="Fumarase/histidase_N"/>
</dbReference>
<feature type="domain" description="Adenylosuccinate lyase PurB C-terminal" evidence="15">
    <location>
        <begin position="327"/>
        <end position="441"/>
    </location>
</feature>
<evidence type="ECO:0000259" key="14">
    <source>
        <dbReference type="Pfam" id="PF00206"/>
    </source>
</evidence>
<evidence type="ECO:0000256" key="2">
    <source>
        <dbReference type="ARBA" id="ARBA00004734"/>
    </source>
</evidence>
<reference evidence="16 17" key="1">
    <citation type="submission" date="2020-08" db="EMBL/GenBank/DDBJ databases">
        <title>Genomic Encyclopedia of Type Strains, Phase IV (KMG-IV): sequencing the most valuable type-strain genomes for metagenomic binning, comparative biology and taxonomic classification.</title>
        <authorList>
            <person name="Goeker M."/>
        </authorList>
    </citation>
    <scope>NUCLEOTIDE SEQUENCE [LARGE SCALE GENOMIC DNA]</scope>
    <source>
        <strain evidence="16 17">DSM 23562</strain>
    </source>
</reference>
<keyword evidence="6 13" id="KW-0658">Purine biosynthesis</keyword>
<dbReference type="PROSITE" id="PS00163">
    <property type="entry name" value="FUMARATE_LYASES"/>
    <property type="match status" value="1"/>
</dbReference>
<evidence type="ECO:0000256" key="1">
    <source>
        <dbReference type="ARBA" id="ARBA00004706"/>
    </source>
</evidence>
<evidence type="ECO:0000256" key="11">
    <source>
        <dbReference type="ARBA" id="ARBA00049115"/>
    </source>
</evidence>